<dbReference type="InterPro" id="IPR055471">
    <property type="entry name" value="DUF7043"/>
</dbReference>
<keyword evidence="1" id="KW-0732">Signal</keyword>
<keyword evidence="4" id="KW-1185">Reference proteome</keyword>
<dbReference type="SMART" id="SM00254">
    <property type="entry name" value="ShKT"/>
    <property type="match status" value="1"/>
</dbReference>
<evidence type="ECO:0000313" key="3">
    <source>
        <dbReference type="EMBL" id="KAK2188543.1"/>
    </source>
</evidence>
<protein>
    <recommendedName>
        <fullName evidence="2">ShKT domain-containing protein</fullName>
    </recommendedName>
</protein>
<feature type="chain" id="PRO_5041984692" description="ShKT domain-containing protein" evidence="1">
    <location>
        <begin position="25"/>
        <end position="686"/>
    </location>
</feature>
<feature type="domain" description="ShKT" evidence="2">
    <location>
        <begin position="293"/>
        <end position="326"/>
    </location>
</feature>
<evidence type="ECO:0000259" key="2">
    <source>
        <dbReference type="SMART" id="SM00254"/>
    </source>
</evidence>
<evidence type="ECO:0000256" key="1">
    <source>
        <dbReference type="SAM" id="SignalP"/>
    </source>
</evidence>
<gene>
    <name evidence="3" type="ORF">NP493_129g04015</name>
</gene>
<comment type="caution">
    <text evidence="3">The sequence shown here is derived from an EMBL/GenBank/DDBJ whole genome shotgun (WGS) entry which is preliminary data.</text>
</comment>
<dbReference type="PANTHER" id="PTHR22255">
    <property type="entry name" value="LP06548P"/>
    <property type="match status" value="1"/>
</dbReference>
<proteinExistence type="predicted"/>
<dbReference type="AlphaFoldDB" id="A0AAD9P5I8"/>
<dbReference type="InterPro" id="IPR003582">
    <property type="entry name" value="ShKT_dom"/>
</dbReference>
<name>A0AAD9P5I8_RIDPI</name>
<evidence type="ECO:0000313" key="4">
    <source>
        <dbReference type="Proteomes" id="UP001209878"/>
    </source>
</evidence>
<accession>A0AAD9P5I8</accession>
<organism evidence="3 4">
    <name type="scientific">Ridgeia piscesae</name>
    <name type="common">Tubeworm</name>
    <dbReference type="NCBI Taxonomy" id="27915"/>
    <lineage>
        <taxon>Eukaryota</taxon>
        <taxon>Metazoa</taxon>
        <taxon>Spiralia</taxon>
        <taxon>Lophotrochozoa</taxon>
        <taxon>Annelida</taxon>
        <taxon>Polychaeta</taxon>
        <taxon>Sedentaria</taxon>
        <taxon>Canalipalpata</taxon>
        <taxon>Sabellida</taxon>
        <taxon>Siboglinidae</taxon>
        <taxon>Ridgeia</taxon>
    </lineage>
</organism>
<dbReference type="Proteomes" id="UP001209878">
    <property type="component" value="Unassembled WGS sequence"/>
</dbReference>
<dbReference type="EMBL" id="JAODUO010000129">
    <property type="protein sequence ID" value="KAK2188543.1"/>
    <property type="molecule type" value="Genomic_DNA"/>
</dbReference>
<dbReference type="Pfam" id="PF01549">
    <property type="entry name" value="ShK"/>
    <property type="match status" value="1"/>
</dbReference>
<reference evidence="3" key="1">
    <citation type="journal article" date="2023" name="Mol. Biol. Evol.">
        <title>Third-Generation Sequencing Reveals the Adaptive Role of the Epigenome in Three Deep-Sea Polychaetes.</title>
        <authorList>
            <person name="Perez M."/>
            <person name="Aroh O."/>
            <person name="Sun Y."/>
            <person name="Lan Y."/>
            <person name="Juniper S.K."/>
            <person name="Young C.R."/>
            <person name="Angers B."/>
            <person name="Qian P.Y."/>
        </authorList>
    </citation>
    <scope>NUCLEOTIDE SEQUENCE</scope>
    <source>
        <strain evidence="3">R07B-5</strain>
    </source>
</reference>
<feature type="signal peptide" evidence="1">
    <location>
        <begin position="1"/>
        <end position="24"/>
    </location>
</feature>
<dbReference type="Pfam" id="PF23070">
    <property type="entry name" value="DUF7043"/>
    <property type="match status" value="1"/>
</dbReference>
<sequence length="686" mass="77804">MASLTSPVVLALCVVWRCLSCVRAECEFPFYMQTNGTSRDWAGMVKQQNTEVTLEINVSSGSMTTVSTDSTASSHSRQCIRSMGDDKYLVSHEESGAAEKRFTCIQFVRRSNNVIQLRVAPPSDIMNANSLCDDNKMELDDWLIIDRKHVAADVHQCALEGGFSIRIFDTLRSQGICDGYKGETRMESECVRGEGLYFYFRHQNCVPEGMYMYHTQRTLCLANWREGRFNFILLRHERHRYMWILRYPTRVEESFSAYLLKDLKADTDGLISETDNHLRLDAVPDVSRPVTALCVDDYEICSRWLEPCSSGPMMALTCPRTCGICNATRPRVCRFNATWRGDWTDPSRPPRVGTAAVSVNETTLRVERATGAETFHCIEWETSATAKPGKRHVANQMLVKEFNNGCRPRYSCAKFVQKSPGVMFFKLSESRTWPFANSPTDPMDCRHFAFQKDVAISPNYYRNKLLRLLVAEEGASVQCHLPAHLDDYSVRYPDGKRCRCSLAQSGQGTEISLRTHDCGVRPIDQYFTCLDSSRVLPSRHLLLVTRTFGRPDEILCWLFPRGEHKSFYLLSADQCNEAAARRISKDRLEPLAAFSKMRRTARIGDNATQPEVTVLPSATTPTPTPTERTYDYTVIADDRRPVVPEVSDNNTTEAPSTHSVGTKGYVVIVFIMLFLMVQIPCMMKLC</sequence>
<dbReference type="PANTHER" id="PTHR22255:SF9">
    <property type="entry name" value="LP06548P"/>
    <property type="match status" value="1"/>
</dbReference>